<reference evidence="13 14" key="1">
    <citation type="journal article" date="2018" name="Syst. Appl. Microbiol.">
        <title>A new symbiotic nanoarchaeote (Candidatus Nanoclepta minutus) and its host (Zestosphaera tikiterensis gen. nov., sp. nov.) from a New Zealand hot spring.</title>
        <authorList>
            <person name="St John E."/>
            <person name="Liu Y."/>
            <person name="Podar M."/>
            <person name="Stott M.B."/>
            <person name="Meneghin J."/>
            <person name="Chen Z."/>
            <person name="Lagutin K."/>
            <person name="Mitchell K."/>
            <person name="Reysenbach A.L."/>
        </authorList>
    </citation>
    <scope>NUCLEOTIDE SEQUENCE [LARGE SCALE GENOMIC DNA]</scope>
    <source>
        <strain evidence="13">NZ3</strain>
    </source>
</reference>
<evidence type="ECO:0000313" key="14">
    <source>
        <dbReference type="Proteomes" id="UP000266622"/>
    </source>
</evidence>
<dbReference type="InterPro" id="IPR050083">
    <property type="entry name" value="HtpX_protease"/>
</dbReference>
<evidence type="ECO:0000256" key="4">
    <source>
        <dbReference type="ARBA" id="ARBA00022723"/>
    </source>
</evidence>
<accession>A0A397WMT0</accession>
<dbReference type="InterPro" id="IPR001915">
    <property type="entry name" value="Peptidase_M48"/>
</dbReference>
<keyword evidence="1" id="KW-1003">Cell membrane</keyword>
<evidence type="ECO:0000256" key="10">
    <source>
        <dbReference type="RuleBase" id="RU003983"/>
    </source>
</evidence>
<dbReference type="Pfam" id="PF01435">
    <property type="entry name" value="Peptidase_M48"/>
    <property type="match status" value="1"/>
</dbReference>
<dbReference type="Proteomes" id="UP000266622">
    <property type="component" value="Unassembled WGS sequence"/>
</dbReference>
<keyword evidence="6 10" id="KW-0862">Zinc</keyword>
<dbReference type="GO" id="GO:0004222">
    <property type="term" value="F:metalloendopeptidase activity"/>
    <property type="evidence" value="ECO:0007669"/>
    <property type="project" value="InterPro"/>
</dbReference>
<feature type="transmembrane region" description="Helical" evidence="11">
    <location>
        <begin position="55"/>
        <end position="73"/>
    </location>
</feature>
<comment type="caution">
    <text evidence="13">The sequence shown here is derived from an EMBL/GenBank/DDBJ whole genome shotgun (WGS) entry which is preliminary data.</text>
</comment>
<evidence type="ECO:0000256" key="5">
    <source>
        <dbReference type="ARBA" id="ARBA00022801"/>
    </source>
</evidence>
<evidence type="ECO:0000256" key="2">
    <source>
        <dbReference type="ARBA" id="ARBA00022670"/>
    </source>
</evidence>
<proteinExistence type="inferred from homology"/>
<dbReference type="GO" id="GO:0046872">
    <property type="term" value="F:metal ion binding"/>
    <property type="evidence" value="ECO:0007669"/>
    <property type="project" value="UniProtKB-KW"/>
</dbReference>
<feature type="transmembrane region" description="Helical" evidence="11">
    <location>
        <begin position="275"/>
        <end position="299"/>
    </location>
</feature>
<comment type="cofactor">
    <cofactor evidence="10">
        <name>Zn(2+)</name>
        <dbReference type="ChEBI" id="CHEBI:29105"/>
    </cofactor>
    <text evidence="10">Binds 1 zinc ion per subunit.</text>
</comment>
<evidence type="ECO:0000313" key="13">
    <source>
        <dbReference type="EMBL" id="RIB35394.1"/>
    </source>
</evidence>
<dbReference type="AlphaFoldDB" id="A0A397WMT0"/>
<evidence type="ECO:0000256" key="8">
    <source>
        <dbReference type="ARBA" id="ARBA00023049"/>
    </source>
</evidence>
<evidence type="ECO:0000256" key="1">
    <source>
        <dbReference type="ARBA" id="ARBA00022475"/>
    </source>
</evidence>
<keyword evidence="4" id="KW-0479">Metal-binding</keyword>
<evidence type="ECO:0000259" key="12">
    <source>
        <dbReference type="Pfam" id="PF01435"/>
    </source>
</evidence>
<feature type="domain" description="Peptidase M48" evidence="12">
    <location>
        <begin position="176"/>
        <end position="373"/>
    </location>
</feature>
<keyword evidence="2 10" id="KW-0645">Protease</keyword>
<feature type="transmembrane region" description="Helical" evidence="11">
    <location>
        <begin position="80"/>
        <end position="102"/>
    </location>
</feature>
<feature type="transmembrane region" description="Helical" evidence="11">
    <location>
        <begin position="108"/>
        <end position="126"/>
    </location>
</feature>
<keyword evidence="5 10" id="KW-0378">Hydrolase</keyword>
<evidence type="ECO:0000256" key="7">
    <source>
        <dbReference type="ARBA" id="ARBA00022989"/>
    </source>
</evidence>
<evidence type="ECO:0000256" key="11">
    <source>
        <dbReference type="SAM" id="Phobius"/>
    </source>
</evidence>
<evidence type="ECO:0000256" key="3">
    <source>
        <dbReference type="ARBA" id="ARBA00022692"/>
    </source>
</evidence>
<gene>
    <name evidence="13" type="ORF">BXU00_01350</name>
</gene>
<keyword evidence="8 10" id="KW-0482">Metalloprotease</keyword>
<keyword evidence="7 11" id="KW-1133">Transmembrane helix</keyword>
<dbReference type="EMBL" id="MWMI01000002">
    <property type="protein sequence ID" value="RIB35394.1"/>
    <property type="molecule type" value="Genomic_DNA"/>
</dbReference>
<protein>
    <recommendedName>
        <fullName evidence="12">Peptidase M48 domain-containing protein</fullName>
    </recommendedName>
</protein>
<dbReference type="PANTHER" id="PTHR43221:SF2">
    <property type="entry name" value="PROTEASE HTPX HOMOLOG"/>
    <property type="match status" value="1"/>
</dbReference>
<dbReference type="Gene3D" id="3.30.2010.10">
    <property type="entry name" value="Metalloproteases ('zincins'), catalytic domain"/>
    <property type="match status" value="1"/>
</dbReference>
<sequence length="395" mass="45021">MVENLGFSSKDFFNLKSEIERKSKILLLFSIIWLTLINFLIANITYIALDEELGVSLFLMIFIYIIMTILVLTELPGIRAADLIVGIFLFLFVVIFILPIFYNILASFPFLMLFIISLLISITFVYSMSSSAEGDPGNFLASIIHARPSNLKDPKEYMAYQLFDALRIGFGLSNKVELKIVDWPIINAMTVSGSDGRSMIILTKGAIEKLDYHELENVLAHEFSHIINKDSEFMTKFAIVSAAVLVLAWFMAYVLPRIIFKRSGRGSDRDRKGEGYLFILALISLVVGLLLYIITPIIMSKLISRASKLREHLADIAAVRKTNYPPGMINALMKVAYESSEDFIRRNKIPENIQALFFDTEIETHPRVWQRIYLICETTKTPLPPQFYELKSKNI</sequence>
<name>A0A397WMT0_9ARCH</name>
<keyword evidence="3 11" id="KW-0812">Transmembrane</keyword>
<organism evidence="13 14">
    <name type="scientific">Candidatus Nanoclepta minutus</name>
    <dbReference type="NCBI Taxonomy" id="1940235"/>
    <lineage>
        <taxon>Archaea</taxon>
        <taxon>Nanobdellota</taxon>
        <taxon>Candidatus Nanoclepta</taxon>
    </lineage>
</organism>
<keyword evidence="9 11" id="KW-0472">Membrane</keyword>
<evidence type="ECO:0000256" key="9">
    <source>
        <dbReference type="ARBA" id="ARBA00023136"/>
    </source>
</evidence>
<feature type="transmembrane region" description="Helical" evidence="11">
    <location>
        <begin position="237"/>
        <end position="255"/>
    </location>
</feature>
<dbReference type="GO" id="GO:0006508">
    <property type="term" value="P:proteolysis"/>
    <property type="evidence" value="ECO:0007669"/>
    <property type="project" value="UniProtKB-KW"/>
</dbReference>
<feature type="transmembrane region" description="Helical" evidence="11">
    <location>
        <begin position="25"/>
        <end position="49"/>
    </location>
</feature>
<dbReference type="PANTHER" id="PTHR43221">
    <property type="entry name" value="PROTEASE HTPX"/>
    <property type="match status" value="1"/>
</dbReference>
<comment type="similarity">
    <text evidence="10">Belongs to the peptidase M48 family.</text>
</comment>
<evidence type="ECO:0000256" key="6">
    <source>
        <dbReference type="ARBA" id="ARBA00022833"/>
    </source>
</evidence>